<evidence type="ECO:0000313" key="2">
    <source>
        <dbReference type="EMBL" id="VEG13175.1"/>
    </source>
</evidence>
<organism evidence="1 3">
    <name type="scientific">Moraxella cuniculi</name>
    <dbReference type="NCBI Taxonomy" id="34061"/>
    <lineage>
        <taxon>Bacteria</taxon>
        <taxon>Pseudomonadati</taxon>
        <taxon>Pseudomonadota</taxon>
        <taxon>Gammaproteobacteria</taxon>
        <taxon>Moraxellales</taxon>
        <taxon>Moraxellaceae</taxon>
        <taxon>Moraxella</taxon>
    </lineage>
</organism>
<dbReference type="Proteomes" id="UP000274100">
    <property type="component" value="Chromosome"/>
</dbReference>
<evidence type="ECO:0000313" key="1">
    <source>
        <dbReference type="EMBL" id="VEG12214.1"/>
    </source>
</evidence>
<dbReference type="KEGG" id="mcun:NCTC10297_01137"/>
<dbReference type="KEGG" id="mcun:NCTC10297_00130"/>
<proteinExistence type="predicted"/>
<accession>A0A3S4QN86</accession>
<dbReference type="AlphaFoldDB" id="A0A3S4QN86"/>
<sequence>MAIYTVGKLNSDLDNEKIAYIADTYLDIKAKERDFISSKEFTNINDFHMGKLDLCFNETIRSLKTTFQKLMLIYQAKN</sequence>
<dbReference type="EMBL" id="LR134343">
    <property type="protein sequence ID" value="VEG12214.1"/>
    <property type="molecule type" value="Genomic_DNA"/>
</dbReference>
<gene>
    <name evidence="1" type="ORF">NCTC10297_00130</name>
    <name evidence="2" type="ORF">NCTC10297_01137</name>
</gene>
<name>A0A3S4QN86_9GAMM</name>
<evidence type="ECO:0000313" key="3">
    <source>
        <dbReference type="Proteomes" id="UP000274100"/>
    </source>
</evidence>
<dbReference type="RefSeq" id="WP_227543380.1">
    <property type="nucleotide sequence ID" value="NZ_LR134343.1"/>
</dbReference>
<reference evidence="1 3" key="1">
    <citation type="submission" date="2018-12" db="EMBL/GenBank/DDBJ databases">
        <authorList>
            <consortium name="Pathogen Informatics"/>
        </authorList>
    </citation>
    <scope>NUCLEOTIDE SEQUENCE [LARGE SCALE GENOMIC DNA]</scope>
    <source>
        <strain evidence="1 3">NCTC10297</strain>
    </source>
</reference>
<dbReference type="EMBL" id="LR134343">
    <property type="protein sequence ID" value="VEG13175.1"/>
    <property type="molecule type" value="Genomic_DNA"/>
</dbReference>
<protein>
    <submittedName>
        <fullName evidence="1">Uncharacterized protein</fullName>
    </submittedName>
</protein>